<dbReference type="EMBL" id="CAIX01000009">
    <property type="protein sequence ID" value="CCI40571.1"/>
    <property type="molecule type" value="Genomic_DNA"/>
</dbReference>
<evidence type="ECO:0000313" key="1">
    <source>
        <dbReference type="EMBL" id="CCI40571.1"/>
    </source>
</evidence>
<name>A0A024G1Z3_9STRA</name>
<proteinExistence type="predicted"/>
<dbReference type="AlphaFoldDB" id="A0A024G1Z3"/>
<comment type="caution">
    <text evidence="1">The sequence shown here is derived from an EMBL/GenBank/DDBJ whole genome shotgun (WGS) entry which is preliminary data.</text>
</comment>
<accession>A0A024G1Z3</accession>
<dbReference type="Proteomes" id="UP000053237">
    <property type="component" value="Unassembled WGS sequence"/>
</dbReference>
<keyword evidence="2" id="KW-1185">Reference proteome</keyword>
<reference evidence="1 2" key="1">
    <citation type="submission" date="2012-05" db="EMBL/GenBank/DDBJ databases">
        <title>Recombination and specialization in a pathogen metapopulation.</title>
        <authorList>
            <person name="Gardiner A."/>
            <person name="Kemen E."/>
            <person name="Schultz-Larsen T."/>
            <person name="MacLean D."/>
            <person name="Van Oosterhout C."/>
            <person name="Jones J.D.G."/>
        </authorList>
    </citation>
    <scope>NUCLEOTIDE SEQUENCE [LARGE SCALE GENOMIC DNA]</scope>
    <source>
        <strain evidence="1 2">Ac Nc2</strain>
    </source>
</reference>
<protein>
    <submittedName>
        <fullName evidence="1">Uncharacterized protein</fullName>
    </submittedName>
</protein>
<organism evidence="1 2">
    <name type="scientific">Albugo candida</name>
    <dbReference type="NCBI Taxonomy" id="65357"/>
    <lineage>
        <taxon>Eukaryota</taxon>
        <taxon>Sar</taxon>
        <taxon>Stramenopiles</taxon>
        <taxon>Oomycota</taxon>
        <taxon>Peronosporomycetes</taxon>
        <taxon>Albuginales</taxon>
        <taxon>Albuginaceae</taxon>
        <taxon>Albugo</taxon>
    </lineage>
</organism>
<sequence>MSQHFSDIGGLSTANVSNCFRYTIKRRTIISYVTQTIRMHQCCFSIRKCKSWERPQAFGGSSKWLFEEQRCRTLVLSCNLIRIRALLMKGINHTVDFCFGVWPLIISHC</sequence>
<gene>
    <name evidence="1" type="ORF">BN9_013550</name>
</gene>
<dbReference type="InParanoid" id="A0A024G1Z3"/>
<evidence type="ECO:0000313" key="2">
    <source>
        <dbReference type="Proteomes" id="UP000053237"/>
    </source>
</evidence>